<evidence type="ECO:0000313" key="1">
    <source>
        <dbReference type="EMBL" id="KAH0455879.1"/>
    </source>
</evidence>
<evidence type="ECO:0008006" key="3">
    <source>
        <dbReference type="Google" id="ProtNLM"/>
    </source>
</evidence>
<comment type="caution">
    <text evidence="1">The sequence shown here is derived from an EMBL/GenBank/DDBJ whole genome shotgun (WGS) entry which is preliminary data.</text>
</comment>
<dbReference type="Proteomes" id="UP000775213">
    <property type="component" value="Unassembled WGS sequence"/>
</dbReference>
<dbReference type="PANTHER" id="PTHR31286:SF180">
    <property type="entry name" value="OS10G0362600 PROTEIN"/>
    <property type="match status" value="1"/>
</dbReference>
<sequence>MDVSAILHNSCGIGLTGDSCIASLVREGYSACLVGELRLNFYKRWASLRPHLFLPRILHGLGSMFCWPLKIDHAISTGFRPSVTRVLVELDVTKKFLDKVWIGPDSLGYIQSVVMEKFSLYCSHCKSLGHSKSDCNILHPHLLKPPISINVGDNPIDIEQVNNGNILPLNDNVVDTDVNGGALVLPYPGVALGLPIPVTPPTILVCDVGHSPEPIINRIDYSLSGALSVASSCEINEGAVEAYVPNHCLVNLVASPIVSPDSSVDVSDGEATFWDDFVPLDPGDRDCAPPVGGNMPVDSGEIANALDTLARFNASFLESVDPVPKNGGVSLVDVHISVIFNDALLAHLACKLRENEVMQGDRLNDDNYSTGGEEIDEKDLDYQDNFDLSILQIANANFFKQSGKHRPRK</sequence>
<keyword evidence="2" id="KW-1185">Reference proteome</keyword>
<gene>
    <name evidence="1" type="ORF">IEQ34_015911</name>
</gene>
<protein>
    <recommendedName>
        <fullName evidence="3">DUF4283 domain-containing protein</fullName>
    </recommendedName>
</protein>
<dbReference type="PANTHER" id="PTHR31286">
    <property type="entry name" value="GLYCINE-RICH CELL WALL STRUCTURAL PROTEIN 1.8-LIKE"/>
    <property type="match status" value="1"/>
</dbReference>
<dbReference type="AlphaFoldDB" id="A0AAV7G231"/>
<accession>A0AAV7G231</accession>
<dbReference type="EMBL" id="JAGFBR010000014">
    <property type="protein sequence ID" value="KAH0455879.1"/>
    <property type="molecule type" value="Genomic_DNA"/>
</dbReference>
<name>A0AAV7G231_DENCH</name>
<dbReference type="InterPro" id="IPR040256">
    <property type="entry name" value="At4g02000-like"/>
</dbReference>
<organism evidence="1 2">
    <name type="scientific">Dendrobium chrysotoxum</name>
    <name type="common">Orchid</name>
    <dbReference type="NCBI Taxonomy" id="161865"/>
    <lineage>
        <taxon>Eukaryota</taxon>
        <taxon>Viridiplantae</taxon>
        <taxon>Streptophyta</taxon>
        <taxon>Embryophyta</taxon>
        <taxon>Tracheophyta</taxon>
        <taxon>Spermatophyta</taxon>
        <taxon>Magnoliopsida</taxon>
        <taxon>Liliopsida</taxon>
        <taxon>Asparagales</taxon>
        <taxon>Orchidaceae</taxon>
        <taxon>Epidendroideae</taxon>
        <taxon>Malaxideae</taxon>
        <taxon>Dendrobiinae</taxon>
        <taxon>Dendrobium</taxon>
    </lineage>
</organism>
<reference evidence="1 2" key="1">
    <citation type="journal article" date="2021" name="Hortic Res">
        <title>Chromosome-scale assembly of the Dendrobium chrysotoxum genome enhances the understanding of orchid evolution.</title>
        <authorList>
            <person name="Zhang Y."/>
            <person name="Zhang G.Q."/>
            <person name="Zhang D."/>
            <person name="Liu X.D."/>
            <person name="Xu X.Y."/>
            <person name="Sun W.H."/>
            <person name="Yu X."/>
            <person name="Zhu X."/>
            <person name="Wang Z.W."/>
            <person name="Zhao X."/>
            <person name="Zhong W.Y."/>
            <person name="Chen H."/>
            <person name="Yin W.L."/>
            <person name="Huang T."/>
            <person name="Niu S.C."/>
            <person name="Liu Z.J."/>
        </authorList>
    </citation>
    <scope>NUCLEOTIDE SEQUENCE [LARGE SCALE GENOMIC DNA]</scope>
    <source>
        <strain evidence="1">Lindl</strain>
    </source>
</reference>
<proteinExistence type="predicted"/>
<evidence type="ECO:0000313" key="2">
    <source>
        <dbReference type="Proteomes" id="UP000775213"/>
    </source>
</evidence>